<organism evidence="2 3">
    <name type="scientific">Corynebacterium matruchotii</name>
    <dbReference type="NCBI Taxonomy" id="43768"/>
    <lineage>
        <taxon>Bacteria</taxon>
        <taxon>Bacillati</taxon>
        <taxon>Actinomycetota</taxon>
        <taxon>Actinomycetes</taxon>
        <taxon>Mycobacteriales</taxon>
        <taxon>Corynebacteriaceae</taxon>
        <taxon>Corynebacterium</taxon>
    </lineage>
</organism>
<feature type="transmembrane region" description="Helical" evidence="1">
    <location>
        <begin position="130"/>
        <end position="152"/>
    </location>
</feature>
<keyword evidence="1" id="KW-0812">Transmembrane</keyword>
<keyword evidence="1" id="KW-1133">Transmembrane helix</keyword>
<feature type="transmembrane region" description="Helical" evidence="1">
    <location>
        <begin position="159"/>
        <end position="178"/>
    </location>
</feature>
<dbReference type="AlphaFoldDB" id="A0A6H9XP84"/>
<proteinExistence type="predicted"/>
<sequence length="213" mass="24130">MTSRTNHDNPLHQHKQGIINSLKYFLLWTGGSVLAVSLGFIFRLGSGLDGWLGLFFIMAIPYMLIIIIIQSTIMTCFLTYLKKRNPDRMPQLYRLSWYLFAVVANAVWAPSDFGDQDTIWHPAYGRFSGIVFLLSVFIAIVLWGIIAVMALNSRSAMKFFIIWMSISTVVCGIILFVTKTIPLIILPIYILVMLQSVIVTVCCSKALHHSHEK</sequence>
<protein>
    <submittedName>
        <fullName evidence="2">Uncharacterized protein</fullName>
    </submittedName>
</protein>
<feature type="transmembrane region" description="Helical" evidence="1">
    <location>
        <begin position="184"/>
        <end position="207"/>
    </location>
</feature>
<gene>
    <name evidence="2" type="ORF">NCTC10254_02400</name>
</gene>
<reference evidence="2 3" key="1">
    <citation type="submission" date="2018-06" db="EMBL/GenBank/DDBJ databases">
        <authorList>
            <consortium name="Pathogen Informatics"/>
            <person name="Doyle S."/>
        </authorList>
    </citation>
    <scope>NUCLEOTIDE SEQUENCE [LARGE SCALE GENOMIC DNA]</scope>
    <source>
        <strain evidence="2 3">NCTC10254</strain>
    </source>
</reference>
<evidence type="ECO:0000313" key="2">
    <source>
        <dbReference type="EMBL" id="SPW33618.1"/>
    </source>
</evidence>
<evidence type="ECO:0000313" key="3">
    <source>
        <dbReference type="Proteomes" id="UP000249886"/>
    </source>
</evidence>
<name>A0A6H9XP84_9CORY</name>
<keyword evidence="1" id="KW-0472">Membrane</keyword>
<dbReference type="RefSeq" id="WP_005525918.1">
    <property type="nucleotide sequence ID" value="NZ_CP050134.2"/>
</dbReference>
<feature type="transmembrane region" description="Helical" evidence="1">
    <location>
        <begin position="92"/>
        <end position="110"/>
    </location>
</feature>
<evidence type="ECO:0000256" key="1">
    <source>
        <dbReference type="SAM" id="Phobius"/>
    </source>
</evidence>
<accession>A0A6H9XP84</accession>
<feature type="transmembrane region" description="Helical" evidence="1">
    <location>
        <begin position="21"/>
        <end position="42"/>
    </location>
</feature>
<comment type="caution">
    <text evidence="2">The sequence shown here is derived from an EMBL/GenBank/DDBJ whole genome shotgun (WGS) entry which is preliminary data.</text>
</comment>
<dbReference type="GeneID" id="84574606"/>
<dbReference type="EMBL" id="UARK01000034">
    <property type="protein sequence ID" value="SPW33618.1"/>
    <property type="molecule type" value="Genomic_DNA"/>
</dbReference>
<feature type="transmembrane region" description="Helical" evidence="1">
    <location>
        <begin position="54"/>
        <end position="80"/>
    </location>
</feature>
<dbReference type="Proteomes" id="UP000249886">
    <property type="component" value="Unassembled WGS sequence"/>
</dbReference>